<evidence type="ECO:0000313" key="3">
    <source>
        <dbReference type="EMBL" id="MBJ7639008.1"/>
    </source>
</evidence>
<evidence type="ECO:0000313" key="2">
    <source>
        <dbReference type="EMBL" id="MBJ7632358.1"/>
    </source>
</evidence>
<reference evidence="2" key="1">
    <citation type="submission" date="2020-02" db="EMBL/GenBank/DDBJ databases">
        <authorList>
            <person name="Fontana A."/>
            <person name="Patrone V."/>
            <person name="Morelli L."/>
        </authorList>
    </citation>
    <scope>NUCLEOTIDE SEQUENCE</scope>
    <source>
        <strain evidence="2">CCUG 30943</strain>
        <strain evidence="3">CCUG 43002</strain>
    </source>
</reference>
<gene>
    <name evidence="1" type="ORF">H7R52_00805</name>
    <name evidence="3" type="ORF">HAU20_06350</name>
    <name evidence="2" type="ORF">HAU43_04545</name>
</gene>
<evidence type="ECO:0000313" key="1">
    <source>
        <dbReference type="EMBL" id="MBC6498119.1"/>
    </source>
</evidence>
<dbReference type="GeneID" id="57977958"/>
<reference evidence="2 5" key="3">
    <citation type="journal article" date="2021" name="Int. J. Food Microbiol.">
        <title>Safety demonstration of a microbial species for use in the food chain: Weissella confusa.</title>
        <authorList>
            <person name="Bourdichon F."/>
            <person name="Patrone V."/>
            <person name="Fontana A."/>
            <person name="Milani G."/>
            <person name="Morelli L."/>
        </authorList>
    </citation>
    <scope>NUCLEOTIDE SEQUENCE</scope>
    <source>
        <strain evidence="2">CCUG 30943</strain>
        <strain evidence="3 5">CCUG 43002</strain>
    </source>
</reference>
<dbReference type="RefSeq" id="WP_004560167.1">
    <property type="nucleotide sequence ID" value="NZ_ALXH01000072.1"/>
</dbReference>
<name>A0A329G9K1_WEICO</name>
<dbReference type="Proteomes" id="UP000808038">
    <property type="component" value="Unassembled WGS sequence"/>
</dbReference>
<reference evidence="1" key="2">
    <citation type="submission" date="2020-08" db="EMBL/GenBank/DDBJ databases">
        <title>Complete genome sequence of Weissella confusa strain FS54 provides insights into metabolic potential.</title>
        <authorList>
            <person name="Fhoula I."/>
            <person name="Najjari A."/>
            <person name="Lekired A."/>
            <person name="Bessrour-Aouam N."/>
            <person name="Jaballah S."/>
            <person name="Klibi N."/>
            <person name="Ouzari H.-I."/>
        </authorList>
    </citation>
    <scope>NUCLEOTIDE SEQUENCE</scope>
    <source>
        <strain evidence="1">FS54</strain>
    </source>
</reference>
<keyword evidence="5" id="KW-1185">Reference proteome</keyword>
<proteinExistence type="predicted"/>
<dbReference type="Proteomes" id="UP000728106">
    <property type="component" value="Unassembled WGS sequence"/>
</dbReference>
<dbReference type="EMBL" id="JACSZT010000002">
    <property type="protein sequence ID" value="MBC6498119.1"/>
    <property type="molecule type" value="Genomic_DNA"/>
</dbReference>
<dbReference type="AlphaFoldDB" id="A0A329G9K1"/>
<dbReference type="EMBL" id="JAAOCX010000004">
    <property type="protein sequence ID" value="MBJ7632358.1"/>
    <property type="molecule type" value="Genomic_DNA"/>
</dbReference>
<protein>
    <submittedName>
        <fullName evidence="1">Uncharacterized protein</fullName>
    </submittedName>
</protein>
<sequence>MRLLVVDLGELRQGNVDWQLFVENLLDGGVETVVLLNATQHASAGAPVFFGNGVLPRDGVTHVWADNPVLLVDEALRQRGEYWHWAWSKVGRQHGAEYGVAIIQMGWIRRVWCRPFSSGNGIHVFDVGRHVIVVPTVSGRGEGRPVEMIESTHDYLHGQLKPMFMLPPEQWLYRLRDYDWVRCDDLAQQRVQSMGDEIPVVVDYDAAIVSIEPWQPLLDTPFKTSLIHTLD</sequence>
<accession>A0A329G9K1</accession>
<dbReference type="EMBL" id="JAAOCP010000006">
    <property type="protein sequence ID" value="MBJ7639008.1"/>
    <property type="molecule type" value="Genomic_DNA"/>
</dbReference>
<dbReference type="Proteomes" id="UP000650485">
    <property type="component" value="Unassembled WGS sequence"/>
</dbReference>
<comment type="caution">
    <text evidence="1">The sequence shown here is derived from an EMBL/GenBank/DDBJ whole genome shotgun (WGS) entry which is preliminary data.</text>
</comment>
<evidence type="ECO:0000313" key="5">
    <source>
        <dbReference type="Proteomes" id="UP000728106"/>
    </source>
</evidence>
<evidence type="ECO:0000313" key="4">
    <source>
        <dbReference type="Proteomes" id="UP000650485"/>
    </source>
</evidence>
<organism evidence="1 4">
    <name type="scientific">Weissella confusa</name>
    <name type="common">Lactobacillus confusus</name>
    <dbReference type="NCBI Taxonomy" id="1583"/>
    <lineage>
        <taxon>Bacteria</taxon>
        <taxon>Bacillati</taxon>
        <taxon>Bacillota</taxon>
        <taxon>Bacilli</taxon>
        <taxon>Lactobacillales</taxon>
        <taxon>Lactobacillaceae</taxon>
        <taxon>Weissella</taxon>
    </lineage>
</organism>